<dbReference type="CDD" id="cd00093">
    <property type="entry name" value="HTH_XRE"/>
    <property type="match status" value="1"/>
</dbReference>
<name>A0A4R5KYG9_9BACL</name>
<evidence type="ECO:0000256" key="1">
    <source>
        <dbReference type="ARBA" id="ARBA00023125"/>
    </source>
</evidence>
<dbReference type="AlphaFoldDB" id="A0A4R5KYG9"/>
<dbReference type="Proteomes" id="UP000295636">
    <property type="component" value="Unassembled WGS sequence"/>
</dbReference>
<dbReference type="PROSITE" id="PS50943">
    <property type="entry name" value="HTH_CROC1"/>
    <property type="match status" value="1"/>
</dbReference>
<organism evidence="3 4">
    <name type="scientific">Paenibacillus piri</name>
    <dbReference type="NCBI Taxonomy" id="2547395"/>
    <lineage>
        <taxon>Bacteria</taxon>
        <taxon>Bacillati</taxon>
        <taxon>Bacillota</taxon>
        <taxon>Bacilli</taxon>
        <taxon>Bacillales</taxon>
        <taxon>Paenibacillaceae</taxon>
        <taxon>Paenibacillus</taxon>
    </lineage>
</organism>
<dbReference type="Pfam" id="PF01381">
    <property type="entry name" value="HTH_3"/>
    <property type="match status" value="1"/>
</dbReference>
<dbReference type="OrthoDB" id="8115576at2"/>
<dbReference type="SUPFAM" id="SSF47413">
    <property type="entry name" value="lambda repressor-like DNA-binding domains"/>
    <property type="match status" value="1"/>
</dbReference>
<dbReference type="EMBL" id="SMRT01000001">
    <property type="protein sequence ID" value="TDG00289.1"/>
    <property type="molecule type" value="Genomic_DNA"/>
</dbReference>
<sequence length="79" mass="9374">MKLGKRISRLREDRNLTQSELARILGITRAALSHYENDRRQPTYDTLIKLTQFFSVSIDYVMDMENETRQFHDQPSKAK</sequence>
<reference evidence="3 4" key="1">
    <citation type="submission" date="2019-03" db="EMBL/GenBank/DDBJ databases">
        <title>This is whole genome sequence of Paenibacillus sp MS74 strain.</title>
        <authorList>
            <person name="Trinh H.N."/>
        </authorList>
    </citation>
    <scope>NUCLEOTIDE SEQUENCE [LARGE SCALE GENOMIC DNA]</scope>
    <source>
        <strain evidence="3 4">MS74</strain>
    </source>
</reference>
<dbReference type="RefSeq" id="WP_133224998.1">
    <property type="nucleotide sequence ID" value="NZ_SMRT01000001.1"/>
</dbReference>
<accession>A0A4R5KYG9</accession>
<dbReference type="SMART" id="SM00530">
    <property type="entry name" value="HTH_XRE"/>
    <property type="match status" value="1"/>
</dbReference>
<evidence type="ECO:0000259" key="2">
    <source>
        <dbReference type="PROSITE" id="PS50943"/>
    </source>
</evidence>
<evidence type="ECO:0000313" key="3">
    <source>
        <dbReference type="EMBL" id="TDG00289.1"/>
    </source>
</evidence>
<comment type="caution">
    <text evidence="3">The sequence shown here is derived from an EMBL/GenBank/DDBJ whole genome shotgun (WGS) entry which is preliminary data.</text>
</comment>
<evidence type="ECO:0000313" key="4">
    <source>
        <dbReference type="Proteomes" id="UP000295636"/>
    </source>
</evidence>
<dbReference type="GO" id="GO:0003677">
    <property type="term" value="F:DNA binding"/>
    <property type="evidence" value="ECO:0007669"/>
    <property type="project" value="UniProtKB-KW"/>
</dbReference>
<dbReference type="PANTHER" id="PTHR46558">
    <property type="entry name" value="TRACRIPTIONAL REGULATORY PROTEIN-RELATED-RELATED"/>
    <property type="match status" value="1"/>
</dbReference>
<dbReference type="Gene3D" id="1.10.260.40">
    <property type="entry name" value="lambda repressor-like DNA-binding domains"/>
    <property type="match status" value="1"/>
</dbReference>
<keyword evidence="4" id="KW-1185">Reference proteome</keyword>
<keyword evidence="1" id="KW-0238">DNA-binding</keyword>
<dbReference type="PANTHER" id="PTHR46558:SF11">
    <property type="entry name" value="HTH-TYPE TRANSCRIPTIONAL REGULATOR XRE"/>
    <property type="match status" value="1"/>
</dbReference>
<proteinExistence type="predicted"/>
<dbReference type="InterPro" id="IPR001387">
    <property type="entry name" value="Cro/C1-type_HTH"/>
</dbReference>
<gene>
    <name evidence="3" type="ORF">E1757_01195</name>
</gene>
<feature type="domain" description="HTH cro/C1-type" evidence="2">
    <location>
        <begin position="7"/>
        <end position="61"/>
    </location>
</feature>
<protein>
    <submittedName>
        <fullName evidence="3">XRE family transcriptional regulator</fullName>
    </submittedName>
</protein>
<dbReference type="InterPro" id="IPR010982">
    <property type="entry name" value="Lambda_DNA-bd_dom_sf"/>
</dbReference>